<dbReference type="Gene3D" id="2.30.42.10">
    <property type="match status" value="1"/>
</dbReference>
<dbReference type="PROSITE" id="PS50106">
    <property type="entry name" value="PDZ"/>
    <property type="match status" value="1"/>
</dbReference>
<keyword evidence="2" id="KW-0539">Nucleus</keyword>
<dbReference type="AlphaFoldDB" id="T1JDS9"/>
<evidence type="ECO:0000256" key="3">
    <source>
        <dbReference type="SAM" id="MobiDB-lite"/>
    </source>
</evidence>
<feature type="region of interest" description="Disordered" evidence="3">
    <location>
        <begin position="687"/>
        <end position="719"/>
    </location>
</feature>
<dbReference type="CDD" id="cd00136">
    <property type="entry name" value="PDZ_canonical"/>
    <property type="match status" value="1"/>
</dbReference>
<dbReference type="Pfam" id="PF00595">
    <property type="entry name" value="PDZ"/>
    <property type="match status" value="1"/>
</dbReference>
<dbReference type="GO" id="GO:0043484">
    <property type="term" value="P:regulation of RNA splicing"/>
    <property type="evidence" value="ECO:0007669"/>
    <property type="project" value="TreeGrafter"/>
</dbReference>
<dbReference type="GO" id="GO:0005737">
    <property type="term" value="C:cytoplasm"/>
    <property type="evidence" value="ECO:0007669"/>
    <property type="project" value="TreeGrafter"/>
</dbReference>
<feature type="signal peptide" evidence="5">
    <location>
        <begin position="1"/>
        <end position="24"/>
    </location>
</feature>
<dbReference type="GO" id="GO:0005634">
    <property type="term" value="C:nucleus"/>
    <property type="evidence" value="ECO:0007669"/>
    <property type="project" value="UniProtKB-SubCell"/>
</dbReference>
<name>T1JDS9_STRMM</name>
<keyword evidence="8" id="KW-1185">Reference proteome</keyword>
<protein>
    <recommendedName>
        <fullName evidence="6">PDZ domain-containing protein</fullName>
    </recommendedName>
</protein>
<evidence type="ECO:0000313" key="7">
    <source>
        <dbReference type="EnsemblMetazoa" id="SMAR011964-PA"/>
    </source>
</evidence>
<organism evidence="7 8">
    <name type="scientific">Strigamia maritima</name>
    <name type="common">European centipede</name>
    <name type="synonym">Geophilus maritimus</name>
    <dbReference type="NCBI Taxonomy" id="126957"/>
    <lineage>
        <taxon>Eukaryota</taxon>
        <taxon>Metazoa</taxon>
        <taxon>Ecdysozoa</taxon>
        <taxon>Arthropoda</taxon>
        <taxon>Myriapoda</taxon>
        <taxon>Chilopoda</taxon>
        <taxon>Pleurostigmophora</taxon>
        <taxon>Geophilomorpha</taxon>
        <taxon>Linotaeniidae</taxon>
        <taxon>Strigamia</taxon>
    </lineage>
</organism>
<keyword evidence="4" id="KW-1133">Transmembrane helix</keyword>
<feature type="region of interest" description="Disordered" evidence="3">
    <location>
        <begin position="257"/>
        <end position="311"/>
    </location>
</feature>
<reference evidence="7" key="2">
    <citation type="submission" date="2015-02" db="UniProtKB">
        <authorList>
            <consortium name="EnsemblMetazoa"/>
        </authorList>
    </citation>
    <scope>IDENTIFICATION</scope>
</reference>
<accession>T1JDS9</accession>
<dbReference type="PANTHER" id="PTHR23348:SF16">
    <property type="entry name" value="LEUCINE RICH REPEAT FAMILY PROTEIN"/>
    <property type="match status" value="1"/>
</dbReference>
<dbReference type="SUPFAM" id="SSF50156">
    <property type="entry name" value="PDZ domain-like"/>
    <property type="match status" value="1"/>
</dbReference>
<reference evidence="8" key="1">
    <citation type="submission" date="2011-05" db="EMBL/GenBank/DDBJ databases">
        <authorList>
            <person name="Richards S.R."/>
            <person name="Qu J."/>
            <person name="Jiang H."/>
            <person name="Jhangiani S.N."/>
            <person name="Agravi P."/>
            <person name="Goodspeed R."/>
            <person name="Gross S."/>
            <person name="Mandapat C."/>
            <person name="Jackson L."/>
            <person name="Mathew T."/>
            <person name="Pu L."/>
            <person name="Thornton R."/>
            <person name="Saada N."/>
            <person name="Wilczek-Boney K.B."/>
            <person name="Lee S."/>
            <person name="Kovar C."/>
            <person name="Wu Y."/>
            <person name="Scherer S.E."/>
            <person name="Worley K.C."/>
            <person name="Muzny D.M."/>
            <person name="Gibbs R."/>
        </authorList>
    </citation>
    <scope>NUCLEOTIDE SEQUENCE</scope>
    <source>
        <strain evidence="8">Brora</strain>
    </source>
</reference>
<feature type="transmembrane region" description="Helical" evidence="4">
    <location>
        <begin position="34"/>
        <end position="58"/>
    </location>
</feature>
<keyword evidence="4" id="KW-0812">Transmembrane</keyword>
<dbReference type="HOGENOM" id="CLU_297236_0_0_1"/>
<feature type="chain" id="PRO_5004590510" description="PDZ domain-containing protein" evidence="5">
    <location>
        <begin position="25"/>
        <end position="1014"/>
    </location>
</feature>
<dbReference type="eggNOG" id="KOG3528">
    <property type="taxonomic scope" value="Eukaryota"/>
</dbReference>
<dbReference type="EMBL" id="JH432112">
    <property type="status" value="NOT_ANNOTATED_CDS"/>
    <property type="molecule type" value="Genomic_DNA"/>
</dbReference>
<dbReference type="Proteomes" id="UP000014500">
    <property type="component" value="Unassembled WGS sequence"/>
</dbReference>
<feature type="region of interest" description="Disordered" evidence="3">
    <location>
        <begin position="568"/>
        <end position="616"/>
    </location>
</feature>
<evidence type="ECO:0000256" key="5">
    <source>
        <dbReference type="SAM" id="SignalP"/>
    </source>
</evidence>
<evidence type="ECO:0000256" key="1">
    <source>
        <dbReference type="ARBA" id="ARBA00004123"/>
    </source>
</evidence>
<feature type="compositionally biased region" description="Pro residues" evidence="3">
    <location>
        <begin position="1005"/>
        <end position="1014"/>
    </location>
</feature>
<dbReference type="EnsemblMetazoa" id="SMAR011964-RA">
    <property type="protein sequence ID" value="SMAR011964-PA"/>
    <property type="gene ID" value="SMAR011964"/>
</dbReference>
<evidence type="ECO:0000259" key="6">
    <source>
        <dbReference type="PROSITE" id="PS50106"/>
    </source>
</evidence>
<feature type="compositionally biased region" description="Polar residues" evidence="3">
    <location>
        <begin position="291"/>
        <end position="311"/>
    </location>
</feature>
<dbReference type="STRING" id="126957.T1JDS9"/>
<evidence type="ECO:0000256" key="4">
    <source>
        <dbReference type="SAM" id="Phobius"/>
    </source>
</evidence>
<dbReference type="InterPro" id="IPR001478">
    <property type="entry name" value="PDZ"/>
</dbReference>
<feature type="region of interest" description="Disordered" evidence="3">
    <location>
        <begin position="993"/>
        <end position="1014"/>
    </location>
</feature>
<feature type="domain" description="PDZ" evidence="6">
    <location>
        <begin position="170"/>
        <end position="235"/>
    </location>
</feature>
<evidence type="ECO:0000313" key="8">
    <source>
        <dbReference type="Proteomes" id="UP000014500"/>
    </source>
</evidence>
<keyword evidence="5" id="KW-0732">Signal</keyword>
<dbReference type="InterPro" id="IPR036034">
    <property type="entry name" value="PDZ_sf"/>
</dbReference>
<comment type="subcellular location">
    <subcellularLocation>
        <location evidence="1">Nucleus</location>
    </subcellularLocation>
</comment>
<feature type="region of interest" description="Disordered" evidence="3">
    <location>
        <begin position="102"/>
        <end position="147"/>
    </location>
</feature>
<dbReference type="PANTHER" id="PTHR23348">
    <property type="entry name" value="PERIAXIN/AHNAK"/>
    <property type="match status" value="1"/>
</dbReference>
<proteinExistence type="predicted"/>
<sequence length="1014" mass="110098">MAGIFSLVAVVVVVLLAVVRDVRADECFTSADIAGSVLGTFFSTLAAVAIAGLIYWFVCRPKRAKSTFLRPKNGDIEAHAYDNPYFQDEDQEKPIIKIETKAENGTANPEVGKSPPNKKQNLESNDGKAGKKTKNNKSKPFTSVFSNNKPHTIQRALDDSCIQQEPEKLEVCLRGCDFTGLGFNICGNIRHGIYVRDVLHRGPASESGKIKAGDRILGVTVCFDKITIEDALTILSYASPYDVTLYIQKTSEQSAAPFLPGHQKRGSTSSSVSGTGMGTGGADVLSHPVYRSQSNDDVSQLSRETANNKRSLSVGVVGPRVKVGSGGVTQRVQPIKESDVAAQNKTNKETVVSVEVNEVQKEAVNSNNPFVVNQAENRRLSTQTSTAFIPPHDLTIEIPTFGLSEGTSGVSKEVEVPPVLGPCVIPADSPHAVHEVDAGNGPRVEIPDARRTFIRELTSEDSLKNFDIPAMDLDDVQLSLDAAMKGAKENFEASSPRPDLSSIKQTIVRKLSQENLLSEDLELEKTVILPRVDLKTPSAADFERDNNRKSSSDDSLDENINYFESKMQKVLANSPKLKPKRNSNAGKRRAPQPPSTSQPSSPIEDGHTVGNPFVKGIPSQASLTSLEQNHTKAVVFLKPNNVTSVQVNSGSTSPEPKSPKRSRAEVAGNYLAMSSVMKTNFDEGLDKASGDERFNSIPRTGLIPSGPGSDKAASSRRTASLDDLTKIEDSKPLPLERAVSMDMNNADELSVDQLEESDKSSDQQLFSTYFTKSSQEEAKEKIEIASDLEKWVKENLDKSKIEKYFEKQNEVNNDVTLIAVPLHRTSSMSSSTLSEDSIENEQLIPKRHMLSIDPSIKTYDDSESDQEIATTTASADNLRPSSGLLSISPARSPTITIPIIPPIINTRELSRTPSPNKDLRIKVQHEENGERNGSTSGYDISNDHRDNVTVTTMHVTVKNDGKSSTGDMDAYSVTSQSGQTVLAKTVFISGPQLAMPSVDDSGLESPPPNLQPPQ</sequence>
<feature type="compositionally biased region" description="Basic residues" evidence="3">
    <location>
        <begin position="577"/>
        <end position="590"/>
    </location>
</feature>
<dbReference type="InterPro" id="IPR052082">
    <property type="entry name" value="Myelin_sheath_structural"/>
</dbReference>
<dbReference type="SMART" id="SM00228">
    <property type="entry name" value="PDZ"/>
    <property type="match status" value="1"/>
</dbReference>
<evidence type="ECO:0000256" key="2">
    <source>
        <dbReference type="ARBA" id="ARBA00023242"/>
    </source>
</evidence>
<feature type="region of interest" description="Disordered" evidence="3">
    <location>
        <begin position="924"/>
        <end position="944"/>
    </location>
</feature>
<keyword evidence="4" id="KW-0472">Membrane</keyword>